<evidence type="ECO:0000256" key="1">
    <source>
        <dbReference type="ARBA" id="ARBA00001957"/>
    </source>
</evidence>
<dbReference type="PROSITE" id="PS00455">
    <property type="entry name" value="AMP_BINDING"/>
    <property type="match status" value="1"/>
</dbReference>
<accession>A0A4V3FRD9</accession>
<dbReference type="RefSeq" id="WP_133907089.1">
    <property type="nucleotide sequence ID" value="NZ_SOCP01000016.1"/>
</dbReference>
<comment type="caution">
    <text evidence="6">The sequence shown here is derived from an EMBL/GenBank/DDBJ whole genome shotgun (WGS) entry which is preliminary data.</text>
</comment>
<dbReference type="CDD" id="cd19531">
    <property type="entry name" value="LCL_NRPS-like"/>
    <property type="match status" value="1"/>
</dbReference>
<protein>
    <submittedName>
        <fullName evidence="6">Amino acid adenylation domain-containing protein</fullName>
    </submittedName>
</protein>
<comment type="cofactor">
    <cofactor evidence="1">
        <name>pantetheine 4'-phosphate</name>
        <dbReference type="ChEBI" id="CHEBI:47942"/>
    </cofactor>
</comment>
<dbReference type="Pfam" id="PF13193">
    <property type="entry name" value="AMP-binding_C"/>
    <property type="match status" value="1"/>
</dbReference>
<name>A0A4V3FRD9_9PSEU</name>
<evidence type="ECO:0000256" key="4">
    <source>
        <dbReference type="SAM" id="MobiDB-lite"/>
    </source>
</evidence>
<dbReference type="PANTHER" id="PTHR45527:SF1">
    <property type="entry name" value="FATTY ACID SYNTHASE"/>
    <property type="match status" value="1"/>
</dbReference>
<dbReference type="OrthoDB" id="2472181at2"/>
<gene>
    <name evidence="6" type="ORF">CLV71_116125</name>
</gene>
<proteinExistence type="predicted"/>
<dbReference type="Pfam" id="PF00668">
    <property type="entry name" value="Condensation"/>
    <property type="match status" value="1"/>
</dbReference>
<dbReference type="InterPro" id="IPR000873">
    <property type="entry name" value="AMP-dep_synth/lig_dom"/>
</dbReference>
<dbReference type="InterPro" id="IPR025110">
    <property type="entry name" value="AMP-bd_C"/>
</dbReference>
<dbReference type="GO" id="GO:0031177">
    <property type="term" value="F:phosphopantetheine binding"/>
    <property type="evidence" value="ECO:0007669"/>
    <property type="project" value="TreeGrafter"/>
</dbReference>
<dbReference type="GO" id="GO:0072330">
    <property type="term" value="P:monocarboxylic acid biosynthetic process"/>
    <property type="evidence" value="ECO:0007669"/>
    <property type="project" value="UniProtKB-ARBA"/>
</dbReference>
<dbReference type="PANTHER" id="PTHR45527">
    <property type="entry name" value="NONRIBOSOMAL PEPTIDE SYNTHETASE"/>
    <property type="match status" value="1"/>
</dbReference>
<dbReference type="Gene3D" id="2.30.38.10">
    <property type="entry name" value="Luciferase, Domain 3"/>
    <property type="match status" value="1"/>
</dbReference>
<sequence length="1096" mass="119126">MRIGPLSADQHRLLGHLLGESDDGRPSRIPASEADRGHLPLSAAQRRLWFLDQVQPGSPLYNVVGAAHLHGSLDRAALQRSLDEIVRRHEILRTTFHQDEDEPWARVRPAGPVPLPYHDFSARPGRDAAVATRTAREARRPFDLTTDLMLRTVLLRTGPDDHVLVVCLHHIAADGWSLTLLVRELAVLYGALRTGRAAALPEPGLQYADFAVWEHTRQVEPQLRYWEQRLRGLAPVDLPTDVPRHALASFAGESLPVTVPADLVRRLHELGAAERATPYTVLLAGFVTLLGRWSGQADVVVAASTANRTRVETEQMIGCFVNTLPLRVDLSGRPGFRELVRQVRDGCLADYDNQDAPFDQVVERLRPERERTAHTPLLRHTLVLADPNPSVDLPDLRMEVTPVRTATAKFELRLELCPDRTGALTGVLEYSSEVYSADSVRRLADSFVTVLGAAVREPDRPVTLSSLMGPAEYDRVVHDLSGAGVPAPAPTCLHELFERCVDEAPDRVAVVDGPVRLTYRQLDERANRFAHFLRGRGIGPEQRVAVCLPRSAELVALLLGVLKAGAAFVPLDPDYPQARLAFMVGDSDPTVVLAGSDLPPDQTAPVVLLDDVTAQLATQSSDRPPVATRPGDCAYVVYTSGSTGLPKGVSVDHHALTNLLRWRQATFPLGTDDTALFKGSIGFDVTTGEWAWPLTCGARVVVARPGVERDPAGLAALIRDEHVTTCNFVPSMLRVFLADPAAAGCRQSLRRVLSGGESLTRDLAEQCRAVLPGTQLHNLYGPTEATIDVTTFPADPAGLADHTRVVPLGRPVTGSRLYVLDPELAPVPVGVAGELYVGGVAVALGYHRRPGLTAARFVPDPFTPGRRLYRTGDRVRWLADGALAFLGRLDDQVKIRGQRIEPAETEAVLARHPAVRGAVVTVDRDQDGDTRLTAYLLPHDRVAASLVEEVRAHAREHLPEHMVPAAFVLLAEWPVGPNGKLDRSALPSATPVGDLARPATAPRTPTERRVMDIWLGVLDVEQVGVEDNFFDVGGHSLLAAKLVARIQAAFGVVLSLEGLFGDPTVAGVAAQLDTVRRDEPTAVPITRAARRRHVPG</sequence>
<dbReference type="GO" id="GO:0003824">
    <property type="term" value="F:catalytic activity"/>
    <property type="evidence" value="ECO:0007669"/>
    <property type="project" value="InterPro"/>
</dbReference>
<dbReference type="InterPro" id="IPR010071">
    <property type="entry name" value="AA_adenyl_dom"/>
</dbReference>
<dbReference type="PROSITE" id="PS50075">
    <property type="entry name" value="CARRIER"/>
    <property type="match status" value="1"/>
</dbReference>
<dbReference type="SUPFAM" id="SSF52777">
    <property type="entry name" value="CoA-dependent acyltransferases"/>
    <property type="match status" value="2"/>
</dbReference>
<dbReference type="InterPro" id="IPR006162">
    <property type="entry name" value="Ppantetheine_attach_site"/>
</dbReference>
<dbReference type="InterPro" id="IPR029058">
    <property type="entry name" value="AB_hydrolase_fold"/>
</dbReference>
<dbReference type="SUPFAM" id="SSF56801">
    <property type="entry name" value="Acetyl-CoA synthetase-like"/>
    <property type="match status" value="1"/>
</dbReference>
<dbReference type="FunFam" id="3.40.50.980:FF:000001">
    <property type="entry name" value="Non-ribosomal peptide synthetase"/>
    <property type="match status" value="1"/>
</dbReference>
<dbReference type="InterPro" id="IPR045851">
    <property type="entry name" value="AMP-bd_C_sf"/>
</dbReference>
<evidence type="ECO:0000313" key="6">
    <source>
        <dbReference type="EMBL" id="TDV43191.1"/>
    </source>
</evidence>
<dbReference type="Pfam" id="PF00501">
    <property type="entry name" value="AMP-binding"/>
    <property type="match status" value="1"/>
</dbReference>
<dbReference type="Gene3D" id="3.30.559.10">
    <property type="entry name" value="Chloramphenicol acetyltransferase-like domain"/>
    <property type="match status" value="1"/>
</dbReference>
<dbReference type="NCBIfam" id="TIGR01733">
    <property type="entry name" value="AA-adenyl-dom"/>
    <property type="match status" value="1"/>
</dbReference>
<dbReference type="GO" id="GO:0044550">
    <property type="term" value="P:secondary metabolite biosynthetic process"/>
    <property type="evidence" value="ECO:0007669"/>
    <property type="project" value="UniProtKB-ARBA"/>
</dbReference>
<dbReference type="Pfam" id="PF00550">
    <property type="entry name" value="PP-binding"/>
    <property type="match status" value="1"/>
</dbReference>
<dbReference type="SUPFAM" id="SSF47336">
    <property type="entry name" value="ACP-like"/>
    <property type="match status" value="1"/>
</dbReference>
<dbReference type="GO" id="GO:0005829">
    <property type="term" value="C:cytosol"/>
    <property type="evidence" value="ECO:0007669"/>
    <property type="project" value="TreeGrafter"/>
</dbReference>
<dbReference type="FunFam" id="3.40.50.12780:FF:000012">
    <property type="entry name" value="Non-ribosomal peptide synthetase"/>
    <property type="match status" value="1"/>
</dbReference>
<evidence type="ECO:0000256" key="3">
    <source>
        <dbReference type="ARBA" id="ARBA00022553"/>
    </source>
</evidence>
<reference evidence="6 7" key="1">
    <citation type="submission" date="2019-03" db="EMBL/GenBank/DDBJ databases">
        <title>Genomic Encyclopedia of Archaeal and Bacterial Type Strains, Phase II (KMG-II): from individual species to whole genera.</title>
        <authorList>
            <person name="Goeker M."/>
        </authorList>
    </citation>
    <scope>NUCLEOTIDE SEQUENCE [LARGE SCALE GENOMIC DNA]</scope>
    <source>
        <strain evidence="6 7">DSM 45499</strain>
    </source>
</reference>
<dbReference type="FunFam" id="1.10.1200.10:FF:000016">
    <property type="entry name" value="Non-ribosomal peptide synthase"/>
    <property type="match status" value="1"/>
</dbReference>
<feature type="domain" description="Carrier" evidence="5">
    <location>
        <begin position="1001"/>
        <end position="1076"/>
    </location>
</feature>
<dbReference type="CDD" id="cd17646">
    <property type="entry name" value="A_NRPS_AB3403-like"/>
    <property type="match status" value="1"/>
</dbReference>
<keyword evidence="3" id="KW-0597">Phosphoprotein</keyword>
<feature type="region of interest" description="Disordered" evidence="4">
    <location>
        <begin position="17"/>
        <end position="37"/>
    </location>
</feature>
<dbReference type="InterPro" id="IPR001242">
    <property type="entry name" value="Condensation_dom"/>
</dbReference>
<dbReference type="InterPro" id="IPR009081">
    <property type="entry name" value="PP-bd_ACP"/>
</dbReference>
<evidence type="ECO:0000256" key="2">
    <source>
        <dbReference type="ARBA" id="ARBA00022450"/>
    </source>
</evidence>
<dbReference type="GO" id="GO:0043041">
    <property type="term" value="P:amino acid activation for nonribosomal peptide biosynthetic process"/>
    <property type="evidence" value="ECO:0007669"/>
    <property type="project" value="TreeGrafter"/>
</dbReference>
<dbReference type="Gene3D" id="3.30.300.30">
    <property type="match status" value="1"/>
</dbReference>
<dbReference type="FunFam" id="2.30.38.10:FF:000001">
    <property type="entry name" value="Non-ribosomal peptide synthetase PvdI"/>
    <property type="match status" value="1"/>
</dbReference>
<dbReference type="InterPro" id="IPR020845">
    <property type="entry name" value="AMP-binding_CS"/>
</dbReference>
<evidence type="ECO:0000259" key="5">
    <source>
        <dbReference type="PROSITE" id="PS50075"/>
    </source>
</evidence>
<dbReference type="Gene3D" id="3.30.559.30">
    <property type="entry name" value="Nonribosomal peptide synthetase, condensation domain"/>
    <property type="match status" value="1"/>
</dbReference>
<dbReference type="AlphaFoldDB" id="A0A4V3FRD9"/>
<evidence type="ECO:0000313" key="7">
    <source>
        <dbReference type="Proteomes" id="UP000294927"/>
    </source>
</evidence>
<dbReference type="FunFam" id="3.30.300.30:FF:000010">
    <property type="entry name" value="Enterobactin synthetase component F"/>
    <property type="match status" value="1"/>
</dbReference>
<dbReference type="Gene3D" id="3.40.50.1820">
    <property type="entry name" value="alpha/beta hydrolase"/>
    <property type="match status" value="1"/>
</dbReference>
<dbReference type="EMBL" id="SOCP01000016">
    <property type="protein sequence ID" value="TDV43191.1"/>
    <property type="molecule type" value="Genomic_DNA"/>
</dbReference>
<dbReference type="Proteomes" id="UP000294927">
    <property type="component" value="Unassembled WGS sequence"/>
</dbReference>
<dbReference type="PROSITE" id="PS00012">
    <property type="entry name" value="PHOSPHOPANTETHEINE"/>
    <property type="match status" value="1"/>
</dbReference>
<keyword evidence="7" id="KW-1185">Reference proteome</keyword>
<dbReference type="InterPro" id="IPR036736">
    <property type="entry name" value="ACP-like_sf"/>
</dbReference>
<dbReference type="Gene3D" id="3.40.50.980">
    <property type="match status" value="2"/>
</dbReference>
<keyword evidence="2" id="KW-0596">Phosphopantetheine</keyword>
<dbReference type="InterPro" id="IPR023213">
    <property type="entry name" value="CAT-like_dom_sf"/>
</dbReference>
<dbReference type="GO" id="GO:0008610">
    <property type="term" value="P:lipid biosynthetic process"/>
    <property type="evidence" value="ECO:0007669"/>
    <property type="project" value="UniProtKB-ARBA"/>
</dbReference>
<organism evidence="6 7">
    <name type="scientific">Actinophytocola oryzae</name>
    <dbReference type="NCBI Taxonomy" id="502181"/>
    <lineage>
        <taxon>Bacteria</taxon>
        <taxon>Bacillati</taxon>
        <taxon>Actinomycetota</taxon>
        <taxon>Actinomycetes</taxon>
        <taxon>Pseudonocardiales</taxon>
        <taxon>Pseudonocardiaceae</taxon>
    </lineage>
</organism>